<gene>
    <name evidence="2" type="ORF">Pcinc_035832</name>
</gene>
<protein>
    <submittedName>
        <fullName evidence="2">Uncharacterized protein</fullName>
    </submittedName>
</protein>
<evidence type="ECO:0000256" key="1">
    <source>
        <dbReference type="SAM" id="MobiDB-lite"/>
    </source>
</evidence>
<dbReference type="Proteomes" id="UP001286313">
    <property type="component" value="Unassembled WGS sequence"/>
</dbReference>
<dbReference type="PANTHER" id="PTHR31094">
    <property type="entry name" value="RIKEN CDNA 2310061I04 GENE"/>
    <property type="match status" value="1"/>
</dbReference>
<feature type="compositionally biased region" description="Gly residues" evidence="1">
    <location>
        <begin position="19"/>
        <end position="30"/>
    </location>
</feature>
<feature type="compositionally biased region" description="Gly residues" evidence="1">
    <location>
        <begin position="199"/>
        <end position="208"/>
    </location>
</feature>
<dbReference type="EMBL" id="JAWQEG010005460">
    <property type="protein sequence ID" value="KAK3857947.1"/>
    <property type="molecule type" value="Genomic_DNA"/>
</dbReference>
<dbReference type="PANTHER" id="PTHR31094:SF2">
    <property type="entry name" value="RIKEN CDNA 2310061I04 GENE"/>
    <property type="match status" value="1"/>
</dbReference>
<feature type="region of interest" description="Disordered" evidence="1">
    <location>
        <begin position="341"/>
        <end position="363"/>
    </location>
</feature>
<comment type="caution">
    <text evidence="2">The sequence shown here is derived from an EMBL/GenBank/DDBJ whole genome shotgun (WGS) entry which is preliminary data.</text>
</comment>
<evidence type="ECO:0000313" key="3">
    <source>
        <dbReference type="Proteomes" id="UP001286313"/>
    </source>
</evidence>
<feature type="region of interest" description="Disordered" evidence="1">
    <location>
        <begin position="195"/>
        <end position="257"/>
    </location>
</feature>
<name>A0AAE1BVQ7_PETCI</name>
<sequence length="581" mass="64506">MASCLRSLKLGVGSRVAGGRRGGTNIGSEGGHLLSRTSSRRDIQGGVHSIPCTPLHVSSGVGGAAAQAVLCLPSTPTQAPSIPTQARQWLRDLQIDHPSEINVESNNRYHFHQRRHSEPSPQLPTLTTLHNVQVEPERAVMRRDSHHQTSVRTFRLPPNALWYPPGSFYRGSDVMYSVTYSQIETEALEGVDFRELSQDGGGGGGGVRGKCSGQSQEGREITGMGRNSEVPQEGFAGSPRASDTPVPEDSPRREMGRNNSLYCSLPNLDQSTLYCTHEVNTTFHNQNIQAEHIRNHEELLQNVEVKNMTSHKELLESTVRQVETTSDMALFVKYASPSQSELQCSPVTPKEGQKTDPHGPPSAEDLSRVFNVLAETLPKLFVLPLDYNIYAQNIIFENRIRGVTTSGLVSYVKQVALLRTVGHLKFAFVKFEILKITKHPEDGTVRVRWRIRGLSGFKAMFQFWKIKLWDWEGLKDQMINWYDGFSTFYVGGDGLVYKHVADSMMPDQEKQVVENGILAAKMATLFGLVQRPAVFDGSILPSSSTCDSLSSSSDIQDLPDSQDLENVETYAQLMLPLERLQ</sequence>
<proteinExistence type="predicted"/>
<keyword evidence="3" id="KW-1185">Reference proteome</keyword>
<accession>A0AAE1BVQ7</accession>
<organism evidence="2 3">
    <name type="scientific">Petrolisthes cinctipes</name>
    <name type="common">Flat porcelain crab</name>
    <dbReference type="NCBI Taxonomy" id="88211"/>
    <lineage>
        <taxon>Eukaryota</taxon>
        <taxon>Metazoa</taxon>
        <taxon>Ecdysozoa</taxon>
        <taxon>Arthropoda</taxon>
        <taxon>Crustacea</taxon>
        <taxon>Multicrustacea</taxon>
        <taxon>Malacostraca</taxon>
        <taxon>Eumalacostraca</taxon>
        <taxon>Eucarida</taxon>
        <taxon>Decapoda</taxon>
        <taxon>Pleocyemata</taxon>
        <taxon>Anomura</taxon>
        <taxon>Galatheoidea</taxon>
        <taxon>Porcellanidae</taxon>
        <taxon>Petrolisthes</taxon>
    </lineage>
</organism>
<reference evidence="2" key="1">
    <citation type="submission" date="2023-10" db="EMBL/GenBank/DDBJ databases">
        <title>Genome assemblies of two species of porcelain crab, Petrolisthes cinctipes and Petrolisthes manimaculis (Anomura: Porcellanidae).</title>
        <authorList>
            <person name="Angst P."/>
        </authorList>
    </citation>
    <scope>NUCLEOTIDE SEQUENCE</scope>
    <source>
        <strain evidence="2">PB745_01</strain>
        <tissue evidence="2">Gill</tissue>
    </source>
</reference>
<dbReference type="InterPro" id="IPR018790">
    <property type="entry name" value="DUF2358"/>
</dbReference>
<evidence type="ECO:0000313" key="2">
    <source>
        <dbReference type="EMBL" id="KAK3857947.1"/>
    </source>
</evidence>
<dbReference type="AlphaFoldDB" id="A0AAE1BVQ7"/>
<feature type="region of interest" description="Disordered" evidence="1">
    <location>
        <begin position="16"/>
        <end position="35"/>
    </location>
</feature>
<dbReference type="Pfam" id="PF10184">
    <property type="entry name" value="DUF2358"/>
    <property type="match status" value="1"/>
</dbReference>